<feature type="region of interest" description="Disordered" evidence="1">
    <location>
        <begin position="712"/>
        <end position="732"/>
    </location>
</feature>
<reference evidence="4 5" key="1">
    <citation type="journal article" date="2017" name="Nat. Commun.">
        <title>Genome assembly with in vitro proximity ligation data and whole-genome triplication in lettuce.</title>
        <authorList>
            <person name="Reyes-Chin-Wo S."/>
            <person name="Wang Z."/>
            <person name="Yang X."/>
            <person name="Kozik A."/>
            <person name="Arikit S."/>
            <person name="Song C."/>
            <person name="Xia L."/>
            <person name="Froenicke L."/>
            <person name="Lavelle D.O."/>
            <person name="Truco M.J."/>
            <person name="Xia R."/>
            <person name="Zhu S."/>
            <person name="Xu C."/>
            <person name="Xu H."/>
            <person name="Xu X."/>
            <person name="Cox K."/>
            <person name="Korf I."/>
            <person name="Meyers B.C."/>
            <person name="Michelmore R.W."/>
        </authorList>
    </citation>
    <scope>NUCLEOTIDE SEQUENCE [LARGE SCALE GENOMIC DNA]</scope>
    <source>
        <strain evidence="5">cv. Salinas</strain>
        <tissue evidence="4">Seedlings</tissue>
    </source>
</reference>
<evidence type="ECO:0008006" key="6">
    <source>
        <dbReference type="Google" id="ProtNLM"/>
    </source>
</evidence>
<dbReference type="Proteomes" id="UP000235145">
    <property type="component" value="Unassembled WGS sequence"/>
</dbReference>
<proteinExistence type="predicted"/>
<gene>
    <name evidence="4" type="ORF">LSAT_V11C800406640</name>
</gene>
<feature type="domain" description="MULE transposase" evidence="3">
    <location>
        <begin position="370"/>
        <end position="462"/>
    </location>
</feature>
<evidence type="ECO:0000313" key="5">
    <source>
        <dbReference type="Proteomes" id="UP000235145"/>
    </source>
</evidence>
<feature type="region of interest" description="Disordered" evidence="1">
    <location>
        <begin position="1"/>
        <end position="23"/>
    </location>
</feature>
<comment type="caution">
    <text evidence="4">The sequence shown here is derived from an EMBL/GenBank/DDBJ whole genome shotgun (WGS) entry which is preliminary data.</text>
</comment>
<protein>
    <recommendedName>
        <fullName evidence="6">Protein FAR1-RELATED SEQUENCE</fullName>
    </recommendedName>
</protein>
<organism evidence="4 5">
    <name type="scientific">Lactuca sativa</name>
    <name type="common">Garden lettuce</name>
    <dbReference type="NCBI Taxonomy" id="4236"/>
    <lineage>
        <taxon>Eukaryota</taxon>
        <taxon>Viridiplantae</taxon>
        <taxon>Streptophyta</taxon>
        <taxon>Embryophyta</taxon>
        <taxon>Tracheophyta</taxon>
        <taxon>Spermatophyta</taxon>
        <taxon>Magnoliopsida</taxon>
        <taxon>eudicotyledons</taxon>
        <taxon>Gunneridae</taxon>
        <taxon>Pentapetalae</taxon>
        <taxon>asterids</taxon>
        <taxon>campanulids</taxon>
        <taxon>Asterales</taxon>
        <taxon>Asteraceae</taxon>
        <taxon>Cichorioideae</taxon>
        <taxon>Cichorieae</taxon>
        <taxon>Lactucinae</taxon>
        <taxon>Lactuca</taxon>
    </lineage>
</organism>
<dbReference type="InterPro" id="IPR004330">
    <property type="entry name" value="FAR1_DNA_bnd_dom"/>
</dbReference>
<evidence type="ECO:0000313" key="4">
    <source>
        <dbReference type="EMBL" id="KAJ0192864.1"/>
    </source>
</evidence>
<dbReference type="Pfam" id="PF03101">
    <property type="entry name" value="FAR1"/>
    <property type="match status" value="1"/>
</dbReference>
<sequence>MNENDDQNPGKDLGNVNDPKNPVIIPTEYQSRFDIYKHSRNFLAMGDQEPDVNNHIYEEHYLASDDDNGIEDFDFPDNDTLYNDGFQTGESSNPNLEDANNDEDENHFVDEDIEVNFDYSEARQPHVTHDYVSPGGTLYWTPIVLDNIKPKVSSKFNSYGEAETMYRKYALESGFDVRLGRVQKMKNGIITNRHLVCNQEGNLNTSKLDTLDIQHKKTQRRKDLFRRNCKAKVILEIIFGTLIYVVSDFVERHNHELFSKGNMHLSRSKRKLDYSQEIFIHNLSKQNIGPCSSGASVRGGLVTDFKNARRNLNCYIGGRDAKFLVNKMNDRKKNVPSFTFEYKVSNKRLNSLFWADETAKYNYNSFGDIVSLDATFSMNKYDMVFVPFTGIDNHKKCVTFGAGLLSKEDGVSYEWLLRAFLKAFRKRPQLVLSDQDPALKKAIDKVFPLAHHRLCMWHITKKLPNKLEPHEFENVWRQMLEEFKITDNTWMNTMYGLRKSWIPAFFKHIPMSGLMRTTSLSESQNWSFQTTTLTGSYLVMFMMTFESVMERQRHNQILNDFNTATTFPKFITRTPYEPHASNVYTRKIFYQNVISSNGVDTIIVMEKTKNITIRQTNDVDVDDKDEEYNYDCLIRDTEYTVTHSTKDGSFKCTLCILNIHILCVFKFYGIEQIPEKYRLKRWHDCPNHDLPTRADHLKKLLGVVGPDVESDVNDIQNPTDIRNKGCGSRGKRLKSTKEMIEKEISKPKRKCATFEQMIHHDKRNCPLKNTQK</sequence>
<dbReference type="AlphaFoldDB" id="A0A9R1WZU1"/>
<evidence type="ECO:0000259" key="3">
    <source>
        <dbReference type="Pfam" id="PF10551"/>
    </source>
</evidence>
<dbReference type="Pfam" id="PF10551">
    <property type="entry name" value="MULE"/>
    <property type="match status" value="1"/>
</dbReference>
<dbReference type="PANTHER" id="PTHR47718:SF12">
    <property type="entry name" value="PROTEIN FAR1-RELATED SEQUENCE"/>
    <property type="match status" value="1"/>
</dbReference>
<evidence type="ECO:0000259" key="2">
    <source>
        <dbReference type="Pfam" id="PF03101"/>
    </source>
</evidence>
<dbReference type="InterPro" id="IPR018289">
    <property type="entry name" value="MULE_transposase_dom"/>
</dbReference>
<feature type="domain" description="FAR1" evidence="2">
    <location>
        <begin position="165"/>
        <end position="258"/>
    </location>
</feature>
<dbReference type="EMBL" id="NBSK02000008">
    <property type="protein sequence ID" value="KAJ0192864.1"/>
    <property type="molecule type" value="Genomic_DNA"/>
</dbReference>
<evidence type="ECO:0000256" key="1">
    <source>
        <dbReference type="SAM" id="MobiDB-lite"/>
    </source>
</evidence>
<dbReference type="PANTHER" id="PTHR47718">
    <property type="entry name" value="OS01G0519700 PROTEIN"/>
    <property type="match status" value="1"/>
</dbReference>
<keyword evidence="5" id="KW-1185">Reference proteome</keyword>
<name>A0A9R1WZU1_LACSA</name>
<accession>A0A9R1WZU1</accession>